<evidence type="ECO:0000313" key="14">
    <source>
        <dbReference type="EMBL" id="SBW09293.1"/>
    </source>
</evidence>
<dbReference type="EMBL" id="FLUQ01000005">
    <property type="protein sequence ID" value="SBW09293.1"/>
    <property type="molecule type" value="Genomic_DNA"/>
</dbReference>
<dbReference type="Gene3D" id="3.90.20.20">
    <property type="match status" value="1"/>
</dbReference>
<evidence type="ECO:0000256" key="4">
    <source>
        <dbReference type="ARBA" id="ARBA00022490"/>
    </source>
</evidence>
<dbReference type="PANTHER" id="PTHR21237">
    <property type="entry name" value="GRPE PROTEIN"/>
    <property type="match status" value="1"/>
</dbReference>
<dbReference type="FunFam" id="2.30.22.10:FF:000001">
    <property type="entry name" value="Protein GrpE"/>
    <property type="match status" value="1"/>
</dbReference>
<gene>
    <name evidence="10" type="primary">grpE</name>
    <name evidence="14" type="ORF">KL86DPRO_50125</name>
</gene>
<dbReference type="PANTHER" id="PTHR21237:SF23">
    <property type="entry name" value="GRPE PROTEIN HOMOLOG, MITOCHONDRIAL"/>
    <property type="match status" value="1"/>
</dbReference>
<keyword evidence="4 10" id="KW-0963">Cytoplasm</keyword>
<evidence type="ECO:0000256" key="3">
    <source>
        <dbReference type="ARBA" id="ARBA00011738"/>
    </source>
</evidence>
<evidence type="ECO:0000256" key="10">
    <source>
        <dbReference type="HAMAP-Rule" id="MF_01151"/>
    </source>
</evidence>
<dbReference type="GO" id="GO:0042803">
    <property type="term" value="F:protein homodimerization activity"/>
    <property type="evidence" value="ECO:0007669"/>
    <property type="project" value="InterPro"/>
</dbReference>
<keyword evidence="5 10" id="KW-0346">Stress response</keyword>
<dbReference type="GO" id="GO:0051087">
    <property type="term" value="F:protein-folding chaperone binding"/>
    <property type="evidence" value="ECO:0007669"/>
    <property type="project" value="InterPro"/>
</dbReference>
<evidence type="ECO:0000256" key="2">
    <source>
        <dbReference type="ARBA" id="ARBA00009054"/>
    </source>
</evidence>
<comment type="subunit">
    <text evidence="3 10">Homodimer.</text>
</comment>
<dbReference type="HAMAP" id="MF_01151">
    <property type="entry name" value="GrpE"/>
    <property type="match status" value="1"/>
</dbReference>
<feature type="compositionally biased region" description="Basic and acidic residues" evidence="13">
    <location>
        <begin position="49"/>
        <end position="62"/>
    </location>
</feature>
<comment type="subcellular location">
    <subcellularLocation>
        <location evidence="1 10">Cytoplasm</location>
    </subcellularLocation>
</comment>
<organism evidence="14">
    <name type="scientific">uncultured delta proteobacterium</name>
    <dbReference type="NCBI Taxonomy" id="34034"/>
    <lineage>
        <taxon>Bacteria</taxon>
        <taxon>Deltaproteobacteria</taxon>
        <taxon>environmental samples</taxon>
    </lineage>
</organism>
<feature type="region of interest" description="Disordered" evidence="13">
    <location>
        <begin position="1"/>
        <end position="62"/>
    </location>
</feature>
<evidence type="ECO:0000256" key="1">
    <source>
        <dbReference type="ARBA" id="ARBA00004496"/>
    </source>
</evidence>
<dbReference type="AlphaFoldDB" id="A0A212KCA0"/>
<dbReference type="PRINTS" id="PR00773">
    <property type="entry name" value="GRPEPROTEIN"/>
</dbReference>
<evidence type="ECO:0000256" key="9">
    <source>
        <dbReference type="ARBA" id="ARBA00076414"/>
    </source>
</evidence>
<comment type="similarity">
    <text evidence="2 10 12">Belongs to the GrpE family.</text>
</comment>
<dbReference type="GO" id="GO:0006457">
    <property type="term" value="P:protein folding"/>
    <property type="evidence" value="ECO:0007669"/>
    <property type="project" value="InterPro"/>
</dbReference>
<evidence type="ECO:0000256" key="8">
    <source>
        <dbReference type="ARBA" id="ARBA00072274"/>
    </source>
</evidence>
<protein>
    <recommendedName>
        <fullName evidence="8 10">Protein GrpE</fullName>
    </recommendedName>
    <alternativeName>
        <fullName evidence="9 10">HSP-70 cofactor</fullName>
    </alternativeName>
</protein>
<dbReference type="InterPro" id="IPR009012">
    <property type="entry name" value="GrpE_head"/>
</dbReference>
<dbReference type="CDD" id="cd00446">
    <property type="entry name" value="GrpE"/>
    <property type="match status" value="1"/>
</dbReference>
<sequence>MVRKPFSNPYGNDPLGDDSPVIDPASVYQADPEINFDNVKQAPGMKPQYAEHDHAAKQGGHDTDQAKTILEKLREARAASEAQAAKAASEHGAKAAPEHGAKAAPEHGAKAASEHGEKTAPEECPHCADAEKARLMALADLENARKRLTREKEEFVKFAGESILADILPALDNLDLALAYAPQGKECHNFVVGVDMTRKLLLDALAKHGLQQVGDLGETFDPAKHEAVEMQPHPEYESGQVCGLMNKGYRLKDRLIRPARVKVCKN</sequence>
<evidence type="ECO:0000256" key="12">
    <source>
        <dbReference type="RuleBase" id="RU004478"/>
    </source>
</evidence>
<dbReference type="GO" id="GO:0005737">
    <property type="term" value="C:cytoplasm"/>
    <property type="evidence" value="ECO:0007669"/>
    <property type="project" value="UniProtKB-SubCell"/>
</dbReference>
<dbReference type="GO" id="GO:0000774">
    <property type="term" value="F:adenyl-nucleotide exchange factor activity"/>
    <property type="evidence" value="ECO:0007669"/>
    <property type="project" value="InterPro"/>
</dbReference>
<dbReference type="SUPFAM" id="SSF51064">
    <property type="entry name" value="Head domain of nucleotide exchange factor GrpE"/>
    <property type="match status" value="1"/>
</dbReference>
<dbReference type="SUPFAM" id="SSF58014">
    <property type="entry name" value="Coiled-coil domain of nucleotide exchange factor GrpE"/>
    <property type="match status" value="1"/>
</dbReference>
<evidence type="ECO:0000256" key="7">
    <source>
        <dbReference type="ARBA" id="ARBA00053401"/>
    </source>
</evidence>
<feature type="region of interest" description="Disordered" evidence="13">
    <location>
        <begin position="76"/>
        <end position="123"/>
    </location>
</feature>
<keyword evidence="6 10" id="KW-0143">Chaperone</keyword>
<dbReference type="PROSITE" id="PS01071">
    <property type="entry name" value="GRPE"/>
    <property type="match status" value="1"/>
</dbReference>
<dbReference type="Pfam" id="PF01025">
    <property type="entry name" value="GrpE"/>
    <property type="match status" value="1"/>
</dbReference>
<evidence type="ECO:0000256" key="11">
    <source>
        <dbReference type="RuleBase" id="RU000639"/>
    </source>
</evidence>
<evidence type="ECO:0000256" key="13">
    <source>
        <dbReference type="SAM" id="MobiDB-lite"/>
    </source>
</evidence>
<name>A0A212KCA0_9DELT</name>
<comment type="function">
    <text evidence="7 10 11">Participates actively in the response to hyperosmotic and heat shock by preventing the aggregation of stress-denatured proteins, in association with DnaK and GrpE. It is the nucleotide exchange factor for DnaK and may function as a thermosensor. Unfolded proteins bind initially to DnaJ; upon interaction with the DnaJ-bound protein, DnaK hydrolyzes its bound ATP, resulting in the formation of a stable complex. GrpE releases ADP from DnaK; ATP binding to DnaK triggers the release of the substrate protein, thus completing the reaction cycle. Several rounds of ATP-dependent interactions between DnaJ, DnaK and GrpE are required for fully efficient folding.</text>
</comment>
<proteinExistence type="inferred from homology"/>
<feature type="compositionally biased region" description="Basic and acidic residues" evidence="13">
    <location>
        <begin position="88"/>
        <end position="123"/>
    </location>
</feature>
<dbReference type="InterPro" id="IPR000740">
    <property type="entry name" value="GrpE"/>
</dbReference>
<accession>A0A212KCA0</accession>
<evidence type="ECO:0000256" key="5">
    <source>
        <dbReference type="ARBA" id="ARBA00023016"/>
    </source>
</evidence>
<dbReference type="Gene3D" id="2.30.22.10">
    <property type="entry name" value="Head domain of nucleotide exchange factor GrpE"/>
    <property type="match status" value="1"/>
</dbReference>
<reference evidence="14" key="1">
    <citation type="submission" date="2016-04" db="EMBL/GenBank/DDBJ databases">
        <authorList>
            <person name="Evans L.H."/>
            <person name="Alamgir A."/>
            <person name="Owens N."/>
            <person name="Weber N.D."/>
            <person name="Virtaneva K."/>
            <person name="Barbian K."/>
            <person name="Babar A."/>
            <person name="Rosenke K."/>
        </authorList>
    </citation>
    <scope>NUCLEOTIDE SEQUENCE</scope>
    <source>
        <strain evidence="14">86</strain>
    </source>
</reference>
<dbReference type="InterPro" id="IPR013805">
    <property type="entry name" value="GrpE_CC"/>
</dbReference>
<dbReference type="GO" id="GO:0051082">
    <property type="term" value="F:unfolded protein binding"/>
    <property type="evidence" value="ECO:0007669"/>
    <property type="project" value="TreeGrafter"/>
</dbReference>
<evidence type="ECO:0000256" key="6">
    <source>
        <dbReference type="ARBA" id="ARBA00023186"/>
    </source>
</evidence>